<protein>
    <submittedName>
        <fullName evidence="4">DUF4115 domain-containing protein</fullName>
    </submittedName>
</protein>
<dbReference type="InterPro" id="IPR050400">
    <property type="entry name" value="Bact_Cytoskel_RodZ"/>
</dbReference>
<name>A0AAJ1Q4M1_9LACT</name>
<evidence type="ECO:0000313" key="5">
    <source>
        <dbReference type="Proteomes" id="UP001229251"/>
    </source>
</evidence>
<feature type="region of interest" description="Disordered" evidence="1">
    <location>
        <begin position="145"/>
        <end position="187"/>
    </location>
</feature>
<keyword evidence="2" id="KW-0472">Membrane</keyword>
<organism evidence="4 5">
    <name type="scientific">Facklamia hominis</name>
    <dbReference type="NCBI Taxonomy" id="178214"/>
    <lineage>
        <taxon>Bacteria</taxon>
        <taxon>Bacillati</taxon>
        <taxon>Bacillota</taxon>
        <taxon>Bacilli</taxon>
        <taxon>Lactobacillales</taxon>
        <taxon>Aerococcaceae</taxon>
        <taxon>Facklamia</taxon>
    </lineage>
</organism>
<evidence type="ECO:0000313" key="4">
    <source>
        <dbReference type="EMBL" id="MDK7186495.1"/>
    </source>
</evidence>
<dbReference type="InterPro" id="IPR025194">
    <property type="entry name" value="RodZ-like_C"/>
</dbReference>
<dbReference type="InterPro" id="IPR001387">
    <property type="entry name" value="Cro/C1-type_HTH"/>
</dbReference>
<gene>
    <name evidence="4" type="ORF">QP433_00690</name>
</gene>
<evidence type="ECO:0000259" key="3">
    <source>
        <dbReference type="Pfam" id="PF13464"/>
    </source>
</evidence>
<dbReference type="PANTHER" id="PTHR34475">
    <property type="match status" value="1"/>
</dbReference>
<accession>A0AAJ1Q4M1</accession>
<feature type="domain" description="Cytoskeleton protein RodZ-like C-terminal" evidence="3">
    <location>
        <begin position="223"/>
        <end position="286"/>
    </location>
</feature>
<comment type="caution">
    <text evidence="4">The sequence shown here is derived from an EMBL/GenBank/DDBJ whole genome shotgun (WGS) entry which is preliminary data.</text>
</comment>
<feature type="compositionally biased region" description="Basic and acidic residues" evidence="1">
    <location>
        <begin position="164"/>
        <end position="181"/>
    </location>
</feature>
<feature type="compositionally biased region" description="Low complexity" evidence="1">
    <location>
        <begin position="315"/>
        <end position="328"/>
    </location>
</feature>
<keyword evidence="2" id="KW-1133">Transmembrane helix</keyword>
<feature type="region of interest" description="Disordered" evidence="1">
    <location>
        <begin position="80"/>
        <end position="100"/>
    </location>
</feature>
<keyword evidence="2" id="KW-0812">Transmembrane</keyword>
<dbReference type="GO" id="GO:0003677">
    <property type="term" value="F:DNA binding"/>
    <property type="evidence" value="ECO:0007669"/>
    <property type="project" value="InterPro"/>
</dbReference>
<dbReference type="EMBL" id="JASOOE010000001">
    <property type="protein sequence ID" value="MDK7186495.1"/>
    <property type="molecule type" value="Genomic_DNA"/>
</dbReference>
<reference evidence="4" key="1">
    <citation type="submission" date="2023-05" db="EMBL/GenBank/DDBJ databases">
        <title>Cataloging the Phylogenetic Diversity of Human Bladder Bacteria.</title>
        <authorList>
            <person name="Du J."/>
        </authorList>
    </citation>
    <scope>NUCLEOTIDE SEQUENCE</scope>
    <source>
        <strain evidence="4">UMB1231</strain>
    </source>
</reference>
<feature type="transmembrane region" description="Helical" evidence="2">
    <location>
        <begin position="114"/>
        <end position="138"/>
    </location>
</feature>
<dbReference type="Pfam" id="PF13464">
    <property type="entry name" value="RodZ_C"/>
    <property type="match status" value="1"/>
</dbReference>
<evidence type="ECO:0000256" key="2">
    <source>
        <dbReference type="SAM" id="Phobius"/>
    </source>
</evidence>
<dbReference type="Pfam" id="PF13413">
    <property type="entry name" value="HTH_25"/>
    <property type="match status" value="1"/>
</dbReference>
<dbReference type="PANTHER" id="PTHR34475:SF1">
    <property type="entry name" value="CYTOSKELETON PROTEIN RODZ"/>
    <property type="match status" value="1"/>
</dbReference>
<dbReference type="SUPFAM" id="SSF47413">
    <property type="entry name" value="lambda repressor-like DNA-binding domains"/>
    <property type="match status" value="1"/>
</dbReference>
<dbReference type="RefSeq" id="WP_016647697.1">
    <property type="nucleotide sequence ID" value="NZ_JASOOE010000001.1"/>
</dbReference>
<dbReference type="InterPro" id="IPR010982">
    <property type="entry name" value="Lambda_DNA-bd_dom_sf"/>
</dbReference>
<evidence type="ECO:0000256" key="1">
    <source>
        <dbReference type="SAM" id="MobiDB-lite"/>
    </source>
</evidence>
<dbReference type="AlphaFoldDB" id="A0AAJ1Q4M1"/>
<dbReference type="CDD" id="cd00093">
    <property type="entry name" value="HTH_XRE"/>
    <property type="match status" value="1"/>
</dbReference>
<proteinExistence type="predicted"/>
<sequence length="344" mass="38527">MSELGTRLREARVNKGYTLNTLQQMTKIQKKYLQALEEGRYDEIPGNFYIRAFVKQYADMVGLDGDQLLKDYESELDVTSKPVSSSLDDQDQDRLPSRVKARHSLNDRSQLEMILSYIPLFILTFIIILIIIILALAIRDLSKKDSDTDSMTKTETSVVQPVEPDSHPESTKEDESTKEEDSSAGSLAENQMRVGQAVISLVSNPGEEKTYKLEGDWKDYTFTLKAAGFVWLGIYEDGQMVEDRTVNQGESFDYVVDKPVKEIRLEIGYPQGGSFAVNGQTVEVDPSVPYSIKFIANDQADSSDHQDSSQENAVELTSTENSEPSSTTGFQGPAVYDPANRRSR</sequence>
<feature type="region of interest" description="Disordered" evidence="1">
    <location>
        <begin position="298"/>
        <end position="344"/>
    </location>
</feature>
<dbReference type="Gene3D" id="1.10.260.40">
    <property type="entry name" value="lambda repressor-like DNA-binding domains"/>
    <property type="match status" value="1"/>
</dbReference>
<dbReference type="Proteomes" id="UP001229251">
    <property type="component" value="Unassembled WGS sequence"/>
</dbReference>